<keyword evidence="1" id="KW-0802">TPR repeat</keyword>
<dbReference type="PANTHER" id="PTHR12558:SF13">
    <property type="entry name" value="CELL DIVISION CYCLE PROTEIN 27 HOMOLOG"/>
    <property type="match status" value="1"/>
</dbReference>
<name>A0A0D0I8Q0_9BACT</name>
<dbReference type="Proteomes" id="UP000032046">
    <property type="component" value="Unassembled WGS sequence"/>
</dbReference>
<sequence length="1170" mass="134829">MKNIIDKHTLSIVVAFLAVMTVIGCSTQKNTSASRWWHSFNARYNTYYNGSLAYIDASLEKENGNKDNFTEMLPLYTVGNKASRELGKGNFDRAIEKCQKAIKLHSIKKRPEWNKSRKKNAKDIEWLNRREYNPFLWKAWLLMGRSQFMKGSFDEAASTFAYMSRLYATQPAIYGKARAWLARCYVEQDWLYDAEDVITKIKRDSLNWRAQKDWDYTYADYYIRTGRYQEAIPYLRKVIKHEGRRKQRAREWYLMGQLQTAVGNRQAAYKAYRSVIRQQPPYELEFNARIAMTEVMATGKWKQMVGRLKRMARNDNNKEYLDQVYYAIGNIYMNQKDTVQAIAAYEKGNAKSTRNGIEKGVLLLTLGDIYWAKEDFSNARRCYGEAIGLLDKDRKDYKQLSDRSKILDELVPHTDAVHLQDSLQALAKMSEKDRNAAIDRVIEALKKKEKEERDAQAEAEAQRVQAQNGGSANADQRNNITNNTQQKKDAIWYFYNPMAVSQGKATFQKLWGKRENVDDWQRVNKTVVAQTQGVEEMTDEMRDSLANVAQMEDSLANVADSAQNDPHKREYYLAQIPFTEEQVEASNLLIMDGLYNAGVIFKDKLDNLVLSEKELRRLADDYPTYEHMDNAYYHLFLLYSRMHQPQTAASYLEKLKSGFPDSEWTTLLSDPHFVENSRYGVHLEDSLYAATYDAFKADKFMEVKNNVQISATRFPLGANRDKFIFFDGMAKLNSGDAKGCVDDMKTVVDKYPKSEVSTLAGMIVNGVNAGRKLHGGKFDISDVWERRAEVMSDSDSIKTRKFTAERNVDFSFIIAYQTDSINENQLLFELAKYNFSNFLVRNFEIAREEVEGLERMVISGFKSYDEALQYARQLYSNNNILRLTRKARAIIISDSNKELLGTQYSYNDYDKFYEKHFVPLRISTMRLLSEPETIEYEKEPESEKQEENKLYNGGVIDDDTFLQLGIPTDDEKQNEENDGTIIPIDSQTVAPADDGLTIPVDNNVAAPTDKKVETPVDDNTFSLPDADNSTTNQQETFDMTPERQSANDNRKQQTTNDDLPNIELDQQAEKEVPKPTKEPAKTDSTAMTEKTEKTGTSAKTESTTKTEKATTTEKPAPKKEEEKKPQQQDNGIHFTDDADDNNYNIQQDDKKQKKQQEFNLEDDYYELDGF</sequence>
<evidence type="ECO:0000256" key="1">
    <source>
        <dbReference type="PROSITE-ProRule" id="PRU00339"/>
    </source>
</evidence>
<accession>A0A0D0I8Q0</accession>
<feature type="compositionally biased region" description="Basic and acidic residues" evidence="2">
    <location>
        <begin position="935"/>
        <end position="949"/>
    </location>
</feature>
<dbReference type="STRING" id="1602171.ST44_00230"/>
<feature type="compositionally biased region" description="Basic and acidic residues" evidence="2">
    <location>
        <begin position="1147"/>
        <end position="1156"/>
    </location>
</feature>
<dbReference type="Gene3D" id="1.25.40.10">
    <property type="entry name" value="Tetratricopeptide repeat domain"/>
    <property type="match status" value="3"/>
</dbReference>
<dbReference type="InterPro" id="IPR019734">
    <property type="entry name" value="TPR_rpt"/>
</dbReference>
<feature type="compositionally biased region" description="Basic and acidic residues" evidence="2">
    <location>
        <begin position="1102"/>
        <end position="1126"/>
    </location>
</feature>
<comment type="caution">
    <text evidence="3">The sequence shown here is derived from an EMBL/GenBank/DDBJ whole genome shotgun (WGS) entry which is preliminary data.</text>
</comment>
<dbReference type="SMART" id="SM00028">
    <property type="entry name" value="TPR"/>
    <property type="match status" value="5"/>
</dbReference>
<feature type="compositionally biased region" description="Basic and acidic residues" evidence="2">
    <location>
        <begin position="1067"/>
        <end position="1081"/>
    </location>
</feature>
<dbReference type="PROSITE" id="PS50005">
    <property type="entry name" value="TPR"/>
    <property type="match status" value="1"/>
</dbReference>
<feature type="compositionally biased region" description="Polar residues" evidence="2">
    <location>
        <begin position="468"/>
        <end position="480"/>
    </location>
</feature>
<dbReference type="InterPro" id="IPR011990">
    <property type="entry name" value="TPR-like_helical_dom_sf"/>
</dbReference>
<dbReference type="SUPFAM" id="SSF48452">
    <property type="entry name" value="TPR-like"/>
    <property type="match status" value="2"/>
</dbReference>
<feature type="compositionally biased region" description="Polar residues" evidence="2">
    <location>
        <begin position="1017"/>
        <end position="1058"/>
    </location>
</feature>
<protein>
    <submittedName>
        <fullName evidence="3">Tetratricopeptide repeat protein</fullName>
    </submittedName>
</protein>
<gene>
    <name evidence="3" type="ORF">ST44_00230</name>
</gene>
<feature type="region of interest" description="Disordered" evidence="2">
    <location>
        <begin position="969"/>
        <end position="1170"/>
    </location>
</feature>
<proteinExistence type="predicted"/>
<dbReference type="AlphaFoldDB" id="A0A0D0I8Q0"/>
<keyword evidence="4" id="KW-1185">Reference proteome</keyword>
<evidence type="ECO:0000313" key="3">
    <source>
        <dbReference type="EMBL" id="KIP64981.1"/>
    </source>
</evidence>
<feature type="compositionally biased region" description="Low complexity" evidence="2">
    <location>
        <begin position="458"/>
        <end position="467"/>
    </location>
</feature>
<dbReference type="PROSITE" id="PS51257">
    <property type="entry name" value="PROKAR_LIPOPROTEIN"/>
    <property type="match status" value="1"/>
</dbReference>
<dbReference type="PANTHER" id="PTHR12558">
    <property type="entry name" value="CELL DIVISION CYCLE 16,23,27"/>
    <property type="match status" value="1"/>
</dbReference>
<dbReference type="Pfam" id="PF13181">
    <property type="entry name" value="TPR_8"/>
    <property type="match status" value="3"/>
</dbReference>
<feature type="region of interest" description="Disordered" evidence="2">
    <location>
        <begin position="452"/>
        <end position="480"/>
    </location>
</feature>
<feature type="region of interest" description="Disordered" evidence="2">
    <location>
        <begin position="933"/>
        <end position="953"/>
    </location>
</feature>
<reference evidence="3 4" key="1">
    <citation type="submission" date="2015-01" db="EMBL/GenBank/DDBJ databases">
        <title>Comparative genomics of non-oral Prevotella species.</title>
        <authorList>
            <person name="Accetto T."/>
            <person name="Nograsek B."/>
            <person name="Avgustin G."/>
        </authorList>
    </citation>
    <scope>NUCLEOTIDE SEQUENCE [LARGE SCALE GENOMIC DNA]</scope>
    <source>
        <strain evidence="3 4">P5-119</strain>
    </source>
</reference>
<organism evidence="3 4">
    <name type="scientific">Prevotella pectinovora</name>
    <dbReference type="NCBI Taxonomy" id="1602169"/>
    <lineage>
        <taxon>Bacteria</taxon>
        <taxon>Pseudomonadati</taxon>
        <taxon>Bacteroidota</taxon>
        <taxon>Bacteroidia</taxon>
        <taxon>Bacteroidales</taxon>
        <taxon>Prevotellaceae</taxon>
        <taxon>Prevotella</taxon>
    </lineage>
</organism>
<feature type="compositionally biased region" description="Acidic residues" evidence="2">
    <location>
        <begin position="1159"/>
        <end position="1170"/>
    </location>
</feature>
<feature type="repeat" description="TPR" evidence="1">
    <location>
        <begin position="249"/>
        <end position="282"/>
    </location>
</feature>
<evidence type="ECO:0000313" key="4">
    <source>
        <dbReference type="Proteomes" id="UP000032046"/>
    </source>
</evidence>
<dbReference type="EMBL" id="JXQK01000004">
    <property type="protein sequence ID" value="KIP64981.1"/>
    <property type="molecule type" value="Genomic_DNA"/>
</dbReference>
<evidence type="ECO:0000256" key="2">
    <source>
        <dbReference type="SAM" id="MobiDB-lite"/>
    </source>
</evidence>